<dbReference type="Proteomes" id="UP000436655">
    <property type="component" value="Unassembled WGS sequence"/>
</dbReference>
<dbReference type="EMBL" id="VDFN01000001">
    <property type="protein sequence ID" value="MQS44243.1"/>
    <property type="molecule type" value="Genomic_DNA"/>
</dbReference>
<dbReference type="RefSeq" id="WP_153494137.1">
    <property type="nucleotide sequence ID" value="NZ_VDFM01000001.1"/>
</dbReference>
<feature type="domain" description="Ig-like" evidence="2">
    <location>
        <begin position="196"/>
        <end position="262"/>
    </location>
</feature>
<proteinExistence type="predicted"/>
<keyword evidence="4" id="KW-1185">Reference proteome</keyword>
<sequence length="264" mass="27523">MVKTLTRPENWVNKFELDLNGGQDPVADVTKAEWAPISQGLQTATPAGNETADTQAFWNDKGFSETDVTGKRVTFALTFQRVVGDEAQDFIASKFLEMGDALRTLFRWTDQSGKTILANATMTAIVPFGGNANARQTMSCTLSLNGKPVIGTGGTSNDDGTGLNGTVSGGTTSLGDGEDIGNAGGTTTPVISKADVKVKDSSIKVGDTWKPADNFVSGTNKAGQEVTAENVVVGGTVDTTKAGENKITYTIDDAVQTATVTVTA</sequence>
<evidence type="ECO:0000313" key="4">
    <source>
        <dbReference type="Proteomes" id="UP000436655"/>
    </source>
</evidence>
<dbReference type="Gene3D" id="2.60.40.10">
    <property type="entry name" value="Immunoglobulins"/>
    <property type="match status" value="1"/>
</dbReference>
<dbReference type="Pfam" id="PF07523">
    <property type="entry name" value="Big_3"/>
    <property type="match status" value="1"/>
</dbReference>
<name>A0ABW9P4Z0_9LACO</name>
<reference evidence="3 4" key="1">
    <citation type="journal article" date="2019" name="Syst. Appl. Microbiol.">
        <title>Polyphasic characterization of two novel Lactobacillus spp. isolated from blown salami packages: Description of Lactobacillus halodurans sp. nov. and Lactobacillus salsicarnum sp. nov.</title>
        <authorList>
            <person name="Schuster J.A."/>
            <person name="Klingl A."/>
            <person name="Vogel R.F."/>
            <person name="Ehrmann M.A."/>
        </authorList>
    </citation>
    <scope>NUCLEOTIDE SEQUENCE [LARGE SCALE GENOMIC DNA]</scope>
    <source>
        <strain evidence="3 4">TMW 1.2098</strain>
    </source>
</reference>
<organism evidence="3 4">
    <name type="scientific">Companilactobacillus mishanensis</name>
    <dbReference type="NCBI Taxonomy" id="2486008"/>
    <lineage>
        <taxon>Bacteria</taxon>
        <taxon>Bacillati</taxon>
        <taxon>Bacillota</taxon>
        <taxon>Bacilli</taxon>
        <taxon>Lactobacillales</taxon>
        <taxon>Lactobacillaceae</taxon>
        <taxon>Companilactobacillus</taxon>
    </lineage>
</organism>
<feature type="compositionally biased region" description="Low complexity" evidence="1">
    <location>
        <begin position="155"/>
        <end position="166"/>
    </location>
</feature>
<evidence type="ECO:0000256" key="1">
    <source>
        <dbReference type="SAM" id="MobiDB-lite"/>
    </source>
</evidence>
<protein>
    <recommendedName>
        <fullName evidence="2">Ig-like domain-containing protein</fullName>
    </recommendedName>
</protein>
<dbReference type="InterPro" id="IPR013783">
    <property type="entry name" value="Ig-like_fold"/>
</dbReference>
<feature type="region of interest" description="Disordered" evidence="1">
    <location>
        <begin position="151"/>
        <end position="187"/>
    </location>
</feature>
<evidence type="ECO:0000259" key="2">
    <source>
        <dbReference type="Pfam" id="PF07523"/>
    </source>
</evidence>
<comment type="caution">
    <text evidence="3">The sequence shown here is derived from an EMBL/GenBank/DDBJ whole genome shotgun (WGS) entry which is preliminary data.</text>
</comment>
<accession>A0ABW9P4Z0</accession>
<dbReference type="InterPro" id="IPR022038">
    <property type="entry name" value="Ig-like_bact"/>
</dbReference>
<dbReference type="NCBIfam" id="NF047353">
    <property type="entry name" value="tube_lmo2291"/>
    <property type="match status" value="1"/>
</dbReference>
<evidence type="ECO:0000313" key="3">
    <source>
        <dbReference type="EMBL" id="MQS44243.1"/>
    </source>
</evidence>
<gene>
    <name evidence="3" type="ORF">FHL03_01945</name>
</gene>